<comment type="caution">
    <text evidence="14">The sequence shown here is derived from an EMBL/GenBank/DDBJ whole genome shotgun (WGS) entry which is preliminary data.</text>
</comment>
<dbReference type="PRINTS" id="PR00237">
    <property type="entry name" value="GPCRRHODOPSN"/>
</dbReference>
<evidence type="ECO:0000256" key="11">
    <source>
        <dbReference type="SAM" id="MobiDB-lite"/>
    </source>
</evidence>
<feature type="compositionally biased region" description="Polar residues" evidence="11">
    <location>
        <begin position="368"/>
        <end position="381"/>
    </location>
</feature>
<dbReference type="GO" id="GO:0004930">
    <property type="term" value="F:G protein-coupled receptor activity"/>
    <property type="evidence" value="ECO:0007669"/>
    <property type="project" value="UniProtKB-KW"/>
</dbReference>
<evidence type="ECO:0000256" key="10">
    <source>
        <dbReference type="RuleBase" id="RU000688"/>
    </source>
</evidence>
<dbReference type="PANTHER" id="PTHR24248">
    <property type="entry name" value="ADRENERGIC RECEPTOR-RELATED G-PROTEIN COUPLED RECEPTOR"/>
    <property type="match status" value="1"/>
</dbReference>
<evidence type="ECO:0000256" key="1">
    <source>
        <dbReference type="ARBA" id="ARBA00004651"/>
    </source>
</evidence>
<feature type="transmembrane region" description="Helical" evidence="12">
    <location>
        <begin position="280"/>
        <end position="307"/>
    </location>
</feature>
<dbReference type="GO" id="GO:0005886">
    <property type="term" value="C:plasma membrane"/>
    <property type="evidence" value="ECO:0007669"/>
    <property type="project" value="UniProtKB-SubCell"/>
</dbReference>
<evidence type="ECO:0000259" key="13">
    <source>
        <dbReference type="PROSITE" id="PS50262"/>
    </source>
</evidence>
<comment type="similarity">
    <text evidence="2 10">Belongs to the G-protein coupled receptor 1 family.</text>
</comment>
<comment type="subcellular location">
    <subcellularLocation>
        <location evidence="1">Cell membrane</location>
        <topology evidence="1">Multi-pass membrane protein</topology>
    </subcellularLocation>
</comment>
<feature type="transmembrane region" description="Helical" evidence="12">
    <location>
        <begin position="594"/>
        <end position="618"/>
    </location>
</feature>
<evidence type="ECO:0000313" key="15">
    <source>
        <dbReference type="Proteomes" id="UP000285301"/>
    </source>
</evidence>
<evidence type="ECO:0000256" key="8">
    <source>
        <dbReference type="ARBA" id="ARBA00023170"/>
    </source>
</evidence>
<dbReference type="STRING" id="1965070.A0A443QIC0"/>
<evidence type="ECO:0000313" key="14">
    <source>
        <dbReference type="EMBL" id="RWS02772.1"/>
    </source>
</evidence>
<evidence type="ECO:0000256" key="7">
    <source>
        <dbReference type="ARBA" id="ARBA00023136"/>
    </source>
</evidence>
<evidence type="ECO:0000256" key="2">
    <source>
        <dbReference type="ARBA" id="ARBA00010663"/>
    </source>
</evidence>
<feature type="transmembrane region" description="Helical" evidence="12">
    <location>
        <begin position="201"/>
        <end position="219"/>
    </location>
</feature>
<evidence type="ECO:0000256" key="6">
    <source>
        <dbReference type="ARBA" id="ARBA00023040"/>
    </source>
</evidence>
<keyword evidence="5 12" id="KW-1133">Transmembrane helix</keyword>
<accession>A0A443QIC0</accession>
<feature type="transmembrane region" description="Helical" evidence="12">
    <location>
        <begin position="240"/>
        <end position="260"/>
    </location>
</feature>
<evidence type="ECO:0000256" key="3">
    <source>
        <dbReference type="ARBA" id="ARBA00022475"/>
    </source>
</evidence>
<feature type="transmembrane region" description="Helical" evidence="12">
    <location>
        <begin position="123"/>
        <end position="148"/>
    </location>
</feature>
<dbReference type="SMART" id="SM01381">
    <property type="entry name" value="7TM_GPCR_Srsx"/>
    <property type="match status" value="1"/>
</dbReference>
<feature type="compositionally biased region" description="Low complexity" evidence="11">
    <location>
        <begin position="327"/>
        <end position="347"/>
    </location>
</feature>
<dbReference type="PROSITE" id="PS50262">
    <property type="entry name" value="G_PROTEIN_RECEP_F1_2"/>
    <property type="match status" value="1"/>
</dbReference>
<dbReference type="PROSITE" id="PS00237">
    <property type="entry name" value="G_PROTEIN_RECEP_F1_1"/>
    <property type="match status" value="1"/>
</dbReference>
<keyword evidence="4 10" id="KW-0812">Transmembrane</keyword>
<dbReference type="Gene3D" id="1.20.1070.10">
    <property type="entry name" value="Rhodopsin 7-helix transmembrane proteins"/>
    <property type="match status" value="2"/>
</dbReference>
<gene>
    <name evidence="14" type="ORF">B4U79_00935</name>
</gene>
<evidence type="ECO:0000256" key="9">
    <source>
        <dbReference type="ARBA" id="ARBA00023224"/>
    </source>
</evidence>
<feature type="transmembrane region" description="Helical" evidence="12">
    <location>
        <begin position="160"/>
        <end position="181"/>
    </location>
</feature>
<evidence type="ECO:0000256" key="12">
    <source>
        <dbReference type="SAM" id="Phobius"/>
    </source>
</evidence>
<dbReference type="PANTHER" id="PTHR24248:SF189">
    <property type="entry name" value="ALPHA2-ADRENERGIC-LIKE OCTOPAMINE RECEPTOR, ISOFORM B"/>
    <property type="match status" value="1"/>
</dbReference>
<dbReference type="Proteomes" id="UP000285301">
    <property type="component" value="Unassembled WGS sequence"/>
</dbReference>
<dbReference type="Pfam" id="PF00001">
    <property type="entry name" value="7tm_1"/>
    <property type="match status" value="1"/>
</dbReference>
<dbReference type="OrthoDB" id="5975661at2759"/>
<sequence>MDTKEFNDVNLEMYKANVSGHFSSSNISSNASDVEYSERSSFALSLVAVNATNKTLLFVNEYVDLNLNNDERDAYNYSINFTPPSLPSDIGYTSAFLNLSETSTPNWWDLVPYPQSGYTHLSIILLAFVITCLMILIVVGNLLVCVAIATEKSLKTVQNWFITSLALSDLLLGLIIIPFSLAHELMGYWIFGIWWCDIHHALDVLLCTASINNLCLISLDRYWSVTQAVEYLKKRTAKRAMYMIVFVWIFSAAVSLPPLVGWKITDLKEGECHLSEEVGYVMYSALGSFYIPSVVMVFVYAKIFFVARSRARKHVKTKQYLTPPEMTNDPTTNNKSTTTTTCTSLSNPSPPDLKEINKESNESLPVERSSTPNTPSQSQAPKVTFCLQDDSKAANVQCCNGKSDVPVTSPTTLSPPEIVIESSESPHSSPKRSLPTISKKCEKRIDKCGSGSPTSKTIPQLTIAVNECDMGYPAHGCPSSSILKQNGSATNETRFISGDDDSDAFDSPVTKTNLAPESKSFLSAPKLTKSPFGSTLSIADYDDSDLCEDSNGSQKKRKKGKVQYDNATIVPHRHTPSDAERHRRRVAKARERRATLILGLIMGAFIAAWAPFFILYVMQAVCNGCDVRRELNIGYWIGYSNSAFNPIIYTVFNRDFRKAFRKILFR</sequence>
<keyword evidence="7 12" id="KW-0472">Membrane</keyword>
<evidence type="ECO:0000256" key="5">
    <source>
        <dbReference type="ARBA" id="ARBA00022989"/>
    </source>
</evidence>
<keyword evidence="3" id="KW-1003">Cell membrane</keyword>
<feature type="compositionally biased region" description="Basic and acidic residues" evidence="11">
    <location>
        <begin position="352"/>
        <end position="361"/>
    </location>
</feature>
<dbReference type="InterPro" id="IPR000276">
    <property type="entry name" value="GPCR_Rhodpsn"/>
</dbReference>
<feature type="domain" description="G-protein coupled receptors family 1 profile" evidence="13">
    <location>
        <begin position="140"/>
        <end position="649"/>
    </location>
</feature>
<reference evidence="14 15" key="1">
    <citation type="journal article" date="2018" name="Gigascience">
        <title>Genomes of trombidid mites reveal novel predicted allergens and laterally-transferred genes associated with secondary metabolism.</title>
        <authorList>
            <person name="Dong X."/>
            <person name="Chaisiri K."/>
            <person name="Xia D."/>
            <person name="Armstrong S.D."/>
            <person name="Fang Y."/>
            <person name="Donnelly M.J."/>
            <person name="Kadowaki T."/>
            <person name="McGarry J.W."/>
            <person name="Darby A.C."/>
            <person name="Makepeace B.L."/>
        </authorList>
    </citation>
    <scope>NUCLEOTIDE SEQUENCE [LARGE SCALE GENOMIC DNA]</scope>
    <source>
        <strain evidence="14">UoL-WK</strain>
    </source>
</reference>
<keyword evidence="6 10" id="KW-0297">G-protein coupled receptor</keyword>
<proteinExistence type="inferred from homology"/>
<dbReference type="InterPro" id="IPR017452">
    <property type="entry name" value="GPCR_Rhodpsn_7TM"/>
</dbReference>
<feature type="transmembrane region" description="Helical" evidence="12">
    <location>
        <begin position="633"/>
        <end position="652"/>
    </location>
</feature>
<dbReference type="AlphaFoldDB" id="A0A443QIC0"/>
<keyword evidence="9 10" id="KW-0807">Transducer</keyword>
<organism evidence="14 15">
    <name type="scientific">Dinothrombium tinctorium</name>
    <dbReference type="NCBI Taxonomy" id="1965070"/>
    <lineage>
        <taxon>Eukaryota</taxon>
        <taxon>Metazoa</taxon>
        <taxon>Ecdysozoa</taxon>
        <taxon>Arthropoda</taxon>
        <taxon>Chelicerata</taxon>
        <taxon>Arachnida</taxon>
        <taxon>Acari</taxon>
        <taxon>Acariformes</taxon>
        <taxon>Trombidiformes</taxon>
        <taxon>Prostigmata</taxon>
        <taxon>Anystina</taxon>
        <taxon>Parasitengona</taxon>
        <taxon>Trombidioidea</taxon>
        <taxon>Trombidiidae</taxon>
        <taxon>Dinothrombium</taxon>
    </lineage>
</organism>
<dbReference type="EMBL" id="NCKU01007256">
    <property type="protein sequence ID" value="RWS02772.1"/>
    <property type="molecule type" value="Genomic_DNA"/>
</dbReference>
<name>A0A443QIC0_9ACAR</name>
<protein>
    <submittedName>
        <fullName evidence="14">Alpha-2C adrenergic receptor-like protein</fullName>
    </submittedName>
</protein>
<dbReference type="SUPFAM" id="SSF81321">
    <property type="entry name" value="Family A G protein-coupled receptor-like"/>
    <property type="match status" value="1"/>
</dbReference>
<keyword evidence="15" id="KW-1185">Reference proteome</keyword>
<evidence type="ECO:0000256" key="4">
    <source>
        <dbReference type="ARBA" id="ARBA00022692"/>
    </source>
</evidence>
<keyword evidence="8 10" id="KW-0675">Receptor</keyword>
<feature type="region of interest" description="Disordered" evidence="11">
    <location>
        <begin position="318"/>
        <end position="382"/>
    </location>
</feature>